<comment type="similarity">
    <text evidence="1">Belongs to the AfsR/DnrI/RedD regulatory family.</text>
</comment>
<dbReference type="PANTHER" id="PTHR35807:SF2">
    <property type="entry name" value="TRANSCRIPTIONAL ACTIVATOR DOMAIN"/>
    <property type="match status" value="1"/>
</dbReference>
<evidence type="ECO:0000256" key="1">
    <source>
        <dbReference type="ARBA" id="ARBA00005820"/>
    </source>
</evidence>
<name>A0A844FRU9_9FIRM</name>
<reference evidence="4 5" key="1">
    <citation type="submission" date="2019-08" db="EMBL/GenBank/DDBJ databases">
        <title>In-depth cultivation of the pig gut microbiome towards novel bacterial diversity and tailored functional studies.</title>
        <authorList>
            <person name="Wylensek D."/>
            <person name="Hitch T.C.A."/>
            <person name="Clavel T."/>
        </authorList>
    </citation>
    <scope>NUCLEOTIDE SEQUENCE [LARGE SCALE GENOMIC DNA]</scope>
    <source>
        <strain evidence="4 5">CA-Schmier-601-WT-3</strain>
    </source>
</reference>
<dbReference type="PANTHER" id="PTHR35807">
    <property type="entry name" value="TRANSCRIPTIONAL REGULATOR REDD-RELATED"/>
    <property type="match status" value="1"/>
</dbReference>
<dbReference type="GO" id="GO:0000160">
    <property type="term" value="P:phosphorelay signal transduction system"/>
    <property type="evidence" value="ECO:0007669"/>
    <property type="project" value="InterPro"/>
</dbReference>
<dbReference type="InterPro" id="IPR016032">
    <property type="entry name" value="Sig_transdc_resp-reg_C-effctor"/>
</dbReference>
<dbReference type="GO" id="GO:0006355">
    <property type="term" value="P:regulation of DNA-templated transcription"/>
    <property type="evidence" value="ECO:0007669"/>
    <property type="project" value="InterPro"/>
</dbReference>
<dbReference type="AlphaFoldDB" id="A0A844FRU9"/>
<dbReference type="InterPro" id="IPR001867">
    <property type="entry name" value="OmpR/PhoB-type_DNA-bd"/>
</dbReference>
<dbReference type="InterPro" id="IPR036388">
    <property type="entry name" value="WH-like_DNA-bd_sf"/>
</dbReference>
<comment type="caution">
    <text evidence="4">The sequence shown here is derived from an EMBL/GenBank/DDBJ whole genome shotgun (WGS) entry which is preliminary data.</text>
</comment>
<evidence type="ECO:0000259" key="3">
    <source>
        <dbReference type="SMART" id="SM01043"/>
    </source>
</evidence>
<organism evidence="4 5">
    <name type="scientific">Sharpea porci</name>
    <dbReference type="NCBI Taxonomy" id="2652286"/>
    <lineage>
        <taxon>Bacteria</taxon>
        <taxon>Bacillati</taxon>
        <taxon>Bacillota</taxon>
        <taxon>Erysipelotrichia</taxon>
        <taxon>Erysipelotrichales</taxon>
        <taxon>Coprobacillaceae</taxon>
        <taxon>Sharpea</taxon>
    </lineage>
</organism>
<keyword evidence="2" id="KW-0238">DNA-binding</keyword>
<gene>
    <name evidence="4" type="ORF">FYJ79_03430</name>
</gene>
<dbReference type="GO" id="GO:0003677">
    <property type="term" value="F:DNA binding"/>
    <property type="evidence" value="ECO:0007669"/>
    <property type="project" value="UniProtKB-KW"/>
</dbReference>
<evidence type="ECO:0000313" key="5">
    <source>
        <dbReference type="Proteomes" id="UP000442619"/>
    </source>
</evidence>
<protein>
    <recommendedName>
        <fullName evidence="3">Bacterial transcriptional activator domain-containing protein</fullName>
    </recommendedName>
</protein>
<dbReference type="Pfam" id="PF00486">
    <property type="entry name" value="Trans_reg_C"/>
    <property type="match status" value="1"/>
</dbReference>
<accession>A0A844FRU9</accession>
<dbReference type="Proteomes" id="UP000442619">
    <property type="component" value="Unassembled WGS sequence"/>
</dbReference>
<dbReference type="SMART" id="SM01043">
    <property type="entry name" value="BTAD"/>
    <property type="match status" value="1"/>
</dbReference>
<evidence type="ECO:0000313" key="4">
    <source>
        <dbReference type="EMBL" id="MST88637.1"/>
    </source>
</evidence>
<feature type="domain" description="Bacterial transcriptional activator" evidence="3">
    <location>
        <begin position="116"/>
        <end position="254"/>
    </location>
</feature>
<dbReference type="InterPro" id="IPR051677">
    <property type="entry name" value="AfsR-DnrI-RedD_regulator"/>
</dbReference>
<dbReference type="InterPro" id="IPR011990">
    <property type="entry name" value="TPR-like_helical_dom_sf"/>
</dbReference>
<dbReference type="InterPro" id="IPR005158">
    <property type="entry name" value="BTAD"/>
</dbReference>
<dbReference type="Gene3D" id="1.25.40.10">
    <property type="entry name" value="Tetratricopeptide repeat domain"/>
    <property type="match status" value="1"/>
</dbReference>
<dbReference type="SUPFAM" id="SSF46894">
    <property type="entry name" value="C-terminal effector domain of the bipartite response regulators"/>
    <property type="match status" value="1"/>
</dbReference>
<dbReference type="EMBL" id="VUNM01000004">
    <property type="protein sequence ID" value="MST88637.1"/>
    <property type="molecule type" value="Genomic_DNA"/>
</dbReference>
<dbReference type="Gene3D" id="1.10.10.10">
    <property type="entry name" value="Winged helix-like DNA-binding domain superfamily/Winged helix DNA-binding domain"/>
    <property type="match status" value="1"/>
</dbReference>
<sequence length="396" mass="46245">MLGARNNIMNDKIITVRTFGQFAISYHGQMMTMQEMKSNKLILLFVYFLNHQKDKITSEQIIQFLWAYEDIDSPTNALKNLVYRLRTILKKVLGLEGVIKTGRGSYHLNPDFTFDVDAFTFKDIVDHQEDYTMPEYYVKALSLYRGDYLSELNGDRHIVVEAMTYRQMATTLIFHYAHYLEEHKDYLKMIEVAKKGSEYDQTNESLYALWIKGLYLNRQYEEAGKVYTAVVDHFYHTLGTYPSEELQSLYALIQKETHTASSTIIDVMKDLEDCHKTGAMYVEYGTFRTIFTLQSRVIDRVGLSSYICLVTVKYYPEDEKGKRYLCKTMEDLKTTFVSSLRTGDVICRYSYNQYVVMLTMCNYEDACQVMNRVTARINRNLNNKGIALQLAMQEVK</sequence>
<dbReference type="SUPFAM" id="SSF48452">
    <property type="entry name" value="TPR-like"/>
    <property type="match status" value="1"/>
</dbReference>
<dbReference type="Pfam" id="PF03704">
    <property type="entry name" value="BTAD"/>
    <property type="match status" value="1"/>
</dbReference>
<proteinExistence type="inferred from homology"/>
<evidence type="ECO:0000256" key="2">
    <source>
        <dbReference type="ARBA" id="ARBA00023125"/>
    </source>
</evidence>
<keyword evidence="5" id="KW-1185">Reference proteome</keyword>